<dbReference type="SMART" id="SM00647">
    <property type="entry name" value="IBR"/>
    <property type="match status" value="2"/>
</dbReference>
<dbReference type="FunFam" id="1.20.120.1750:FF:000027">
    <property type="entry name" value="RBR-type E3 ubiquitin transferase"/>
    <property type="match status" value="1"/>
</dbReference>
<evidence type="ECO:0000256" key="10">
    <source>
        <dbReference type="ARBA" id="ARBA00022771"/>
    </source>
</evidence>
<feature type="region of interest" description="Disordered" evidence="14">
    <location>
        <begin position="1"/>
        <end position="42"/>
    </location>
</feature>
<keyword evidence="18" id="KW-1185">Reference proteome</keyword>
<dbReference type="OrthoDB" id="10009520at2759"/>
<dbReference type="Proteomes" id="UP000029121">
    <property type="component" value="Unassembled WGS sequence"/>
</dbReference>
<reference evidence="18" key="1">
    <citation type="journal article" date="2013" name="Nat. Genet.">
        <title>The Capsella rubella genome and the genomic consequences of rapid mating system evolution.</title>
        <authorList>
            <person name="Slotte T."/>
            <person name="Hazzouri K.M."/>
            <person name="Agren J.A."/>
            <person name="Koenig D."/>
            <person name="Maumus F."/>
            <person name="Guo Y.L."/>
            <person name="Steige K."/>
            <person name="Platts A.E."/>
            <person name="Escobar J.S."/>
            <person name="Newman L.K."/>
            <person name="Wang W."/>
            <person name="Mandakova T."/>
            <person name="Vello E."/>
            <person name="Smith L.M."/>
            <person name="Henz S.R."/>
            <person name="Steffen J."/>
            <person name="Takuno S."/>
            <person name="Brandvain Y."/>
            <person name="Coop G."/>
            <person name="Andolfatto P."/>
            <person name="Hu T.T."/>
            <person name="Blanchette M."/>
            <person name="Clark R.M."/>
            <person name="Quesneville H."/>
            <person name="Nordborg M."/>
            <person name="Gaut B.S."/>
            <person name="Lysak M.A."/>
            <person name="Jenkins J."/>
            <person name="Grimwood J."/>
            <person name="Chapman J."/>
            <person name="Prochnik S."/>
            <person name="Shu S."/>
            <person name="Rokhsar D."/>
            <person name="Schmutz J."/>
            <person name="Weigel D."/>
            <person name="Wright S.I."/>
        </authorList>
    </citation>
    <scope>NUCLEOTIDE SEQUENCE [LARGE SCALE GENOMIC DNA]</scope>
    <source>
        <strain evidence="18">cv. Monte Gargano</strain>
    </source>
</reference>
<feature type="domain" description="RING-type" evidence="16">
    <location>
        <begin position="125"/>
        <end position="339"/>
    </location>
</feature>
<dbReference type="CDD" id="cd20346">
    <property type="entry name" value="BRcat_RBR_ANKIB1"/>
    <property type="match status" value="1"/>
</dbReference>
<dbReference type="InterPro" id="IPR002867">
    <property type="entry name" value="IBR_dom"/>
</dbReference>
<evidence type="ECO:0000256" key="13">
    <source>
        <dbReference type="PROSITE-ProRule" id="PRU00175"/>
    </source>
</evidence>
<evidence type="ECO:0000313" key="17">
    <source>
        <dbReference type="EMBL" id="EOA29105.1"/>
    </source>
</evidence>
<evidence type="ECO:0000256" key="14">
    <source>
        <dbReference type="SAM" id="MobiDB-lite"/>
    </source>
</evidence>
<dbReference type="GO" id="GO:0061630">
    <property type="term" value="F:ubiquitin protein ligase activity"/>
    <property type="evidence" value="ECO:0007669"/>
    <property type="project" value="UniProtKB-EC"/>
</dbReference>
<evidence type="ECO:0000256" key="5">
    <source>
        <dbReference type="ARBA" id="ARBA00005884"/>
    </source>
</evidence>
<keyword evidence="10 13" id="KW-0863">Zinc-finger</keyword>
<dbReference type="AlphaFoldDB" id="R0HUM3"/>
<keyword evidence="11" id="KW-0833">Ubl conjugation pathway</keyword>
<evidence type="ECO:0000256" key="6">
    <source>
        <dbReference type="ARBA" id="ARBA00012251"/>
    </source>
</evidence>
<dbReference type="STRING" id="81985.R0HUM3"/>
<dbReference type="eggNOG" id="KOG1815">
    <property type="taxonomic scope" value="Eukaryota"/>
</dbReference>
<evidence type="ECO:0000259" key="15">
    <source>
        <dbReference type="PROSITE" id="PS50089"/>
    </source>
</evidence>
<dbReference type="Gene3D" id="3.30.40.10">
    <property type="entry name" value="Zinc/RING finger domain, C3HC4 (zinc finger)"/>
    <property type="match status" value="1"/>
</dbReference>
<feature type="non-terminal residue" evidence="17">
    <location>
        <position position="512"/>
    </location>
</feature>
<dbReference type="EC" id="2.3.2.31" evidence="6"/>
<evidence type="ECO:0000259" key="16">
    <source>
        <dbReference type="PROSITE" id="PS51873"/>
    </source>
</evidence>
<gene>
    <name evidence="17" type="ORF">CARUB_v10025372mg</name>
</gene>
<dbReference type="SUPFAM" id="SSF57850">
    <property type="entry name" value="RING/U-box"/>
    <property type="match status" value="3"/>
</dbReference>
<sequence>MDHYDDDMESAGANSYSDVEDIGGDDDVEDTEGHDDEGRLHEEDIIQSQKGYVVLKEEDIRRHQRDDIGRVSTAFSISQVEAIALLLHYHWHFGKFEEEWFSDEERVREAVGILKEPVVDVHGQKLIQCGICFESYTSGEIARVSCGHPYCITCWAGYITTKIESGPGCLRIKCPEPSCSAAVGQDLIVKVSKVEDKEKYYRYLLRSYVEENVGRIKWCPSPGCECAIDYGDGGTGSSETSSYDITCLCSQSFCWNCSELDAHSPVDCETVLKWTSKNEDESGNRDWIVANSKPCPKCNRPIEKNDGCNHMTCSSPCKHQFCWICLKPYKDHLACNRFVHDQTEDTRKSIQNEIVRYTHYYLRWATNQSSRLKAMSDLEILQSVQLKELSDTQGKPETEFEFIVEAWHQIIECRRFLKWTYVYGFYLPPREHAKKELFEYLQGDAESSLDRLHHCVETELKQFIHKTDADSTKKFDSFRKKLIDLTSVTKKFFENLVTALENDLADVTHKGN</sequence>
<evidence type="ECO:0000256" key="4">
    <source>
        <dbReference type="ARBA" id="ARBA00004906"/>
    </source>
</evidence>
<proteinExistence type="inferred from homology"/>
<dbReference type="KEGG" id="crb:17889425"/>
<evidence type="ECO:0000256" key="8">
    <source>
        <dbReference type="ARBA" id="ARBA00022723"/>
    </source>
</evidence>
<comment type="pathway">
    <text evidence="4">Protein modification; protein ubiquitination.</text>
</comment>
<dbReference type="Pfam" id="PF01485">
    <property type="entry name" value="IBR"/>
    <property type="match status" value="1"/>
</dbReference>
<dbReference type="Pfam" id="PF22191">
    <property type="entry name" value="IBR_1"/>
    <property type="match status" value="1"/>
</dbReference>
<dbReference type="CDD" id="cd23141">
    <property type="entry name" value="RING-HC_ARI6-like"/>
    <property type="match status" value="1"/>
</dbReference>
<dbReference type="InterPro" id="IPR001841">
    <property type="entry name" value="Znf_RING"/>
</dbReference>
<keyword evidence="9" id="KW-0677">Repeat</keyword>
<comment type="function">
    <text evidence="3">Might act as an E3 ubiquitin-protein ligase, or as part of E3 complex, which accepts ubiquitin from specific E2 ubiquitin-conjugating enzymes and then transfers it to substrates.</text>
</comment>
<comment type="similarity">
    <text evidence="5">Belongs to the RBR family. Ariadne subfamily.</text>
</comment>
<dbReference type="PROSITE" id="PS50089">
    <property type="entry name" value="ZF_RING_2"/>
    <property type="match status" value="1"/>
</dbReference>
<dbReference type="PANTHER" id="PTHR11685">
    <property type="entry name" value="RBR FAMILY RING FINGER AND IBR DOMAIN-CONTAINING"/>
    <property type="match status" value="1"/>
</dbReference>
<dbReference type="UniPathway" id="UPA00143"/>
<dbReference type="InterPro" id="IPR013083">
    <property type="entry name" value="Znf_RING/FYVE/PHD"/>
</dbReference>
<evidence type="ECO:0000256" key="2">
    <source>
        <dbReference type="ARBA" id="ARBA00001947"/>
    </source>
</evidence>
<organism evidence="17 18">
    <name type="scientific">Capsella rubella</name>
    <dbReference type="NCBI Taxonomy" id="81985"/>
    <lineage>
        <taxon>Eukaryota</taxon>
        <taxon>Viridiplantae</taxon>
        <taxon>Streptophyta</taxon>
        <taxon>Embryophyta</taxon>
        <taxon>Tracheophyta</taxon>
        <taxon>Spermatophyta</taxon>
        <taxon>Magnoliopsida</taxon>
        <taxon>eudicotyledons</taxon>
        <taxon>Gunneridae</taxon>
        <taxon>Pentapetalae</taxon>
        <taxon>rosids</taxon>
        <taxon>malvids</taxon>
        <taxon>Brassicales</taxon>
        <taxon>Brassicaceae</taxon>
        <taxon>Camelineae</taxon>
        <taxon>Capsella</taxon>
    </lineage>
</organism>
<dbReference type="Pfam" id="PF19422">
    <property type="entry name" value="Ariadne"/>
    <property type="match status" value="1"/>
</dbReference>
<feature type="domain" description="RING-type" evidence="15">
    <location>
        <begin position="129"/>
        <end position="175"/>
    </location>
</feature>
<feature type="compositionally biased region" description="Acidic residues" evidence="14">
    <location>
        <begin position="18"/>
        <end position="35"/>
    </location>
</feature>
<evidence type="ECO:0000256" key="9">
    <source>
        <dbReference type="ARBA" id="ARBA00022737"/>
    </source>
</evidence>
<evidence type="ECO:0000256" key="3">
    <source>
        <dbReference type="ARBA" id="ARBA00003976"/>
    </source>
</evidence>
<dbReference type="GO" id="GO:0008270">
    <property type="term" value="F:zinc ion binding"/>
    <property type="evidence" value="ECO:0007669"/>
    <property type="project" value="UniProtKB-KW"/>
</dbReference>
<evidence type="ECO:0000256" key="7">
    <source>
        <dbReference type="ARBA" id="ARBA00022679"/>
    </source>
</evidence>
<comment type="cofactor">
    <cofactor evidence="2">
        <name>Zn(2+)</name>
        <dbReference type="ChEBI" id="CHEBI:29105"/>
    </cofactor>
</comment>
<dbReference type="FunFam" id="3.30.40.10:FF:000019">
    <property type="entry name" value="RBR-type E3 ubiquitin transferase"/>
    <property type="match status" value="1"/>
</dbReference>
<dbReference type="InterPro" id="IPR044066">
    <property type="entry name" value="TRIAD_supradom"/>
</dbReference>
<evidence type="ECO:0000256" key="12">
    <source>
        <dbReference type="ARBA" id="ARBA00022833"/>
    </source>
</evidence>
<dbReference type="EMBL" id="KB870808">
    <property type="protein sequence ID" value="EOA29105.1"/>
    <property type="molecule type" value="Genomic_DNA"/>
</dbReference>
<comment type="catalytic activity">
    <reaction evidence="1">
        <text>[E2 ubiquitin-conjugating enzyme]-S-ubiquitinyl-L-cysteine + [acceptor protein]-L-lysine = [E2 ubiquitin-conjugating enzyme]-L-cysteine + [acceptor protein]-N(6)-ubiquitinyl-L-lysine.</text>
        <dbReference type="EC" id="2.3.2.31"/>
    </reaction>
</comment>
<dbReference type="InterPro" id="IPR045840">
    <property type="entry name" value="Ariadne"/>
</dbReference>
<keyword evidence="7" id="KW-0808">Transferase</keyword>
<evidence type="ECO:0000256" key="1">
    <source>
        <dbReference type="ARBA" id="ARBA00001798"/>
    </source>
</evidence>
<dbReference type="PROSITE" id="PS00518">
    <property type="entry name" value="ZF_RING_1"/>
    <property type="match status" value="1"/>
</dbReference>
<keyword evidence="8" id="KW-0479">Metal-binding</keyword>
<dbReference type="GO" id="GO:0016567">
    <property type="term" value="P:protein ubiquitination"/>
    <property type="evidence" value="ECO:0007669"/>
    <property type="project" value="UniProtKB-UniPathway"/>
</dbReference>
<keyword evidence="12" id="KW-0862">Zinc</keyword>
<name>R0HUM3_9BRAS</name>
<accession>R0HUM3</accession>
<dbReference type="InterPro" id="IPR031127">
    <property type="entry name" value="E3_UB_ligase_RBR"/>
</dbReference>
<evidence type="ECO:0000313" key="18">
    <source>
        <dbReference type="Proteomes" id="UP000029121"/>
    </source>
</evidence>
<dbReference type="Gene3D" id="1.20.120.1750">
    <property type="match status" value="1"/>
</dbReference>
<evidence type="ECO:0000256" key="11">
    <source>
        <dbReference type="ARBA" id="ARBA00022786"/>
    </source>
</evidence>
<protein>
    <recommendedName>
        <fullName evidence="6">RBR-type E3 ubiquitin transferase</fullName>
        <ecNumber evidence="6">2.3.2.31</ecNumber>
    </recommendedName>
</protein>
<dbReference type="InterPro" id="IPR017907">
    <property type="entry name" value="Znf_RING_CS"/>
</dbReference>
<dbReference type="PROSITE" id="PS51873">
    <property type="entry name" value="TRIAD"/>
    <property type="match status" value="1"/>
</dbReference>